<name>A0A9Q1Q4Y4_9CARY</name>
<evidence type="ECO:0000256" key="1">
    <source>
        <dbReference type="SAM" id="MobiDB-lite"/>
    </source>
</evidence>
<organism evidence="2 3">
    <name type="scientific">Carnegiea gigantea</name>
    <dbReference type="NCBI Taxonomy" id="171969"/>
    <lineage>
        <taxon>Eukaryota</taxon>
        <taxon>Viridiplantae</taxon>
        <taxon>Streptophyta</taxon>
        <taxon>Embryophyta</taxon>
        <taxon>Tracheophyta</taxon>
        <taxon>Spermatophyta</taxon>
        <taxon>Magnoliopsida</taxon>
        <taxon>eudicotyledons</taxon>
        <taxon>Gunneridae</taxon>
        <taxon>Pentapetalae</taxon>
        <taxon>Caryophyllales</taxon>
        <taxon>Cactineae</taxon>
        <taxon>Cactaceae</taxon>
        <taxon>Cactoideae</taxon>
        <taxon>Echinocereeae</taxon>
        <taxon>Carnegiea</taxon>
    </lineage>
</organism>
<comment type="caution">
    <text evidence="2">The sequence shown here is derived from an EMBL/GenBank/DDBJ whole genome shotgun (WGS) entry which is preliminary data.</text>
</comment>
<keyword evidence="3" id="KW-1185">Reference proteome</keyword>
<dbReference type="EMBL" id="JAKOGI010000941">
    <property type="protein sequence ID" value="KAJ8429059.1"/>
    <property type="molecule type" value="Genomic_DNA"/>
</dbReference>
<sequence length="156" mass="17525">MSAHGHDDESDSNDEVLVKRIKKIKEASKSRLKQIQMRSKKCARAQADKERQAIQKSPKSPKSSKQHANPTICVQDPKYVQSMPKPGEVDTKPKKIFQTKMSPSGFVVMIKNFKEAQRQAICNMGFEGFLHLQKGVESARWDPKAQPNATAHIEPG</sequence>
<dbReference type="Proteomes" id="UP001153076">
    <property type="component" value="Unassembled WGS sequence"/>
</dbReference>
<feature type="region of interest" description="Disordered" evidence="1">
    <location>
        <begin position="27"/>
        <end position="95"/>
    </location>
</feature>
<proteinExistence type="predicted"/>
<dbReference type="AlphaFoldDB" id="A0A9Q1Q4Y4"/>
<reference evidence="2" key="1">
    <citation type="submission" date="2022-04" db="EMBL/GenBank/DDBJ databases">
        <title>Carnegiea gigantea Genome sequencing and assembly v2.</title>
        <authorList>
            <person name="Copetti D."/>
            <person name="Sanderson M.J."/>
            <person name="Burquez A."/>
            <person name="Wojciechowski M.F."/>
        </authorList>
    </citation>
    <scope>NUCLEOTIDE SEQUENCE</scope>
    <source>
        <strain evidence="2">SGP5-SGP5p</strain>
        <tissue evidence="2">Aerial part</tissue>
    </source>
</reference>
<gene>
    <name evidence="2" type="ORF">Cgig2_025048</name>
</gene>
<evidence type="ECO:0000313" key="3">
    <source>
        <dbReference type="Proteomes" id="UP001153076"/>
    </source>
</evidence>
<protein>
    <submittedName>
        <fullName evidence="2">Uncharacterized protein</fullName>
    </submittedName>
</protein>
<accession>A0A9Q1Q4Y4</accession>
<evidence type="ECO:0000313" key="2">
    <source>
        <dbReference type="EMBL" id="KAJ8429059.1"/>
    </source>
</evidence>